<evidence type="ECO:0000259" key="2">
    <source>
        <dbReference type="Pfam" id="PF00501"/>
    </source>
</evidence>
<keyword evidence="1" id="KW-0436">Ligase</keyword>
<keyword evidence="4" id="KW-1185">Reference proteome</keyword>
<dbReference type="PANTHER" id="PTHR43767:SF8">
    <property type="entry name" value="LONG-CHAIN-FATTY-ACID--COA LIGASE"/>
    <property type="match status" value="1"/>
</dbReference>
<dbReference type="Gene3D" id="3.40.50.12780">
    <property type="entry name" value="N-terminal domain of ligase-like"/>
    <property type="match status" value="1"/>
</dbReference>
<dbReference type="Pfam" id="PF23562">
    <property type="entry name" value="AMP-binding_C_3"/>
    <property type="match status" value="1"/>
</dbReference>
<dbReference type="SUPFAM" id="SSF56801">
    <property type="entry name" value="Acetyl-CoA synthetase-like"/>
    <property type="match status" value="1"/>
</dbReference>
<dbReference type="PROSITE" id="PS00455">
    <property type="entry name" value="AMP_BINDING"/>
    <property type="match status" value="1"/>
</dbReference>
<reference evidence="4" key="1">
    <citation type="journal article" date="2019" name="Int. J. Syst. Evol. Microbiol.">
        <title>The Global Catalogue of Microorganisms (GCM) 10K type strain sequencing project: providing services to taxonomists for standard genome sequencing and annotation.</title>
        <authorList>
            <consortium name="The Broad Institute Genomics Platform"/>
            <consortium name="The Broad Institute Genome Sequencing Center for Infectious Disease"/>
            <person name="Wu L."/>
            <person name="Ma J."/>
        </authorList>
    </citation>
    <scope>NUCLEOTIDE SEQUENCE [LARGE SCALE GENOMIC DNA]</scope>
    <source>
        <strain evidence="4">JCM 17329</strain>
    </source>
</reference>
<protein>
    <submittedName>
        <fullName evidence="3">AMP-dependent synthetase/ligase</fullName>
    </submittedName>
</protein>
<dbReference type="Proteomes" id="UP001501479">
    <property type="component" value="Unassembled WGS sequence"/>
</dbReference>
<accession>A0ABP7DT31</accession>
<organism evidence="3 4">
    <name type="scientific">Oceanisphaera sediminis</name>
    <dbReference type="NCBI Taxonomy" id="981381"/>
    <lineage>
        <taxon>Bacteria</taxon>
        <taxon>Pseudomonadati</taxon>
        <taxon>Pseudomonadota</taxon>
        <taxon>Gammaproteobacteria</taxon>
        <taxon>Aeromonadales</taxon>
        <taxon>Aeromonadaceae</taxon>
        <taxon>Oceanisphaera</taxon>
    </lineage>
</organism>
<dbReference type="InterPro" id="IPR042099">
    <property type="entry name" value="ANL_N_sf"/>
</dbReference>
<dbReference type="EMBL" id="BAABDS010000026">
    <property type="protein sequence ID" value="GAA3709786.1"/>
    <property type="molecule type" value="Genomic_DNA"/>
</dbReference>
<feature type="domain" description="AMP-dependent synthetase/ligase" evidence="2">
    <location>
        <begin position="12"/>
        <end position="338"/>
    </location>
</feature>
<gene>
    <name evidence="3" type="ORF">GCM10022421_16200</name>
</gene>
<sequence length="485" mass="51194">MNSLLQRLVELAQTHPHTLALSETGRQLTYGELWPALQQQAQHLSQAGVQRLALQLDNGIDWALLDLSCALAGIVVIPVPGFFSAEQRRWLLESSGADTLVGPAVEGWQPSTLLPGLPCWRQQPTVVPPLPAGTAKITYTSGTTGQPKGVCLSLELQVTTAQALAQSVASSRVERHMTLLPLATLLENLAGLYVPLLLGAGACLPGLAEVGFTGSSQLNPARLAAALARWQPHSLVLVPELLRLLLVICHHQPQLAHSLRLVAVGGGKVAPALLQQASAMGIVAQEGYGLSECGSVVALNTPTANRPGTVGRPLPHLRVRIADDGEICVRGATMLGYLSGGSASADLGSEIATGDLGRLDADGFLHITGRKKNVQITAFGRNFSPEWVEAEAQGCSAIARLVIMGDALPANVALVQPVPGQEAALAEQIAELNHRLPDYARIHHWLVPEPSLAATGLLTANGRPRRTLIRQAFATQIQHLTGVSA</sequence>
<evidence type="ECO:0000313" key="3">
    <source>
        <dbReference type="EMBL" id="GAA3709786.1"/>
    </source>
</evidence>
<dbReference type="InterPro" id="IPR050237">
    <property type="entry name" value="ATP-dep_AMP-bd_enzyme"/>
</dbReference>
<dbReference type="PANTHER" id="PTHR43767">
    <property type="entry name" value="LONG-CHAIN-FATTY-ACID--COA LIGASE"/>
    <property type="match status" value="1"/>
</dbReference>
<dbReference type="Pfam" id="PF00501">
    <property type="entry name" value="AMP-binding"/>
    <property type="match status" value="1"/>
</dbReference>
<dbReference type="InterPro" id="IPR000873">
    <property type="entry name" value="AMP-dep_synth/lig_dom"/>
</dbReference>
<dbReference type="InterPro" id="IPR020845">
    <property type="entry name" value="AMP-binding_CS"/>
</dbReference>
<evidence type="ECO:0000313" key="4">
    <source>
        <dbReference type="Proteomes" id="UP001501479"/>
    </source>
</evidence>
<comment type="caution">
    <text evidence="3">The sequence shown here is derived from an EMBL/GenBank/DDBJ whole genome shotgun (WGS) entry which is preliminary data.</text>
</comment>
<evidence type="ECO:0000256" key="1">
    <source>
        <dbReference type="ARBA" id="ARBA00022598"/>
    </source>
</evidence>
<name>A0ABP7DT31_9GAMM</name>
<proteinExistence type="predicted"/>
<dbReference type="RefSeq" id="WP_344964066.1">
    <property type="nucleotide sequence ID" value="NZ_BAABDS010000026.1"/>
</dbReference>